<keyword evidence="1" id="KW-0106">Calcium</keyword>
<feature type="chain" id="PRO_5042849533" description="EF-hand domain-containing protein" evidence="2">
    <location>
        <begin position="17"/>
        <end position="133"/>
    </location>
</feature>
<evidence type="ECO:0000256" key="2">
    <source>
        <dbReference type="SAM" id="SignalP"/>
    </source>
</evidence>
<dbReference type="Pfam" id="PF13202">
    <property type="entry name" value="EF-hand_5"/>
    <property type="match status" value="1"/>
</dbReference>
<dbReference type="SMART" id="SM00054">
    <property type="entry name" value="EFh"/>
    <property type="match status" value="2"/>
</dbReference>
<evidence type="ECO:0000313" key="5">
    <source>
        <dbReference type="Proteomes" id="UP001347796"/>
    </source>
</evidence>
<keyword evidence="5" id="KW-1185">Reference proteome</keyword>
<dbReference type="GO" id="GO:0005509">
    <property type="term" value="F:calcium ion binding"/>
    <property type="evidence" value="ECO:0007669"/>
    <property type="project" value="InterPro"/>
</dbReference>
<dbReference type="Gene3D" id="1.10.238.10">
    <property type="entry name" value="EF-hand"/>
    <property type="match status" value="1"/>
</dbReference>
<feature type="domain" description="EF-hand" evidence="3">
    <location>
        <begin position="75"/>
        <end position="110"/>
    </location>
</feature>
<organism evidence="4 5">
    <name type="scientific">Patella caerulea</name>
    <name type="common">Rayed Mediterranean limpet</name>
    <dbReference type="NCBI Taxonomy" id="87958"/>
    <lineage>
        <taxon>Eukaryota</taxon>
        <taxon>Metazoa</taxon>
        <taxon>Spiralia</taxon>
        <taxon>Lophotrochozoa</taxon>
        <taxon>Mollusca</taxon>
        <taxon>Gastropoda</taxon>
        <taxon>Patellogastropoda</taxon>
        <taxon>Patelloidea</taxon>
        <taxon>Patellidae</taxon>
        <taxon>Patella</taxon>
    </lineage>
</organism>
<reference evidence="4 5" key="1">
    <citation type="submission" date="2024-01" db="EMBL/GenBank/DDBJ databases">
        <title>The genome of the rayed Mediterranean limpet Patella caerulea (Linnaeus, 1758).</title>
        <authorList>
            <person name="Anh-Thu Weber A."/>
            <person name="Halstead-Nussloch G."/>
        </authorList>
    </citation>
    <scope>NUCLEOTIDE SEQUENCE [LARGE SCALE GENOMIC DNA]</scope>
    <source>
        <strain evidence="4">AATW-2023a</strain>
        <tissue evidence="4">Whole specimen</tissue>
    </source>
</reference>
<evidence type="ECO:0000313" key="4">
    <source>
        <dbReference type="EMBL" id="KAK6165376.1"/>
    </source>
</evidence>
<name>A0AAN8G038_PATCE</name>
<dbReference type="PROSITE" id="PS50222">
    <property type="entry name" value="EF_HAND_2"/>
    <property type="match status" value="2"/>
</dbReference>
<sequence length="133" mass="14346">MLKVLVLISVVSLCAGQVWLASFNALDTNKDQSVSQAEFDVAIVSVDTNGDGKVPEAEWMSAWRGITAGNHNQAVTDKAGKNIFDYNDKNKDGVLSIAELKGMYSVIDTNGDGKSTTTEFAHAWQDSHRPITG</sequence>
<accession>A0AAN8G038</accession>
<keyword evidence="2" id="KW-0732">Signal</keyword>
<evidence type="ECO:0000259" key="3">
    <source>
        <dbReference type="PROSITE" id="PS50222"/>
    </source>
</evidence>
<proteinExistence type="predicted"/>
<dbReference type="AlphaFoldDB" id="A0AAN8G038"/>
<dbReference type="PROSITE" id="PS00018">
    <property type="entry name" value="EF_HAND_1"/>
    <property type="match status" value="1"/>
</dbReference>
<comment type="caution">
    <text evidence="4">The sequence shown here is derived from an EMBL/GenBank/DDBJ whole genome shotgun (WGS) entry which is preliminary data.</text>
</comment>
<evidence type="ECO:0000256" key="1">
    <source>
        <dbReference type="ARBA" id="ARBA00022837"/>
    </source>
</evidence>
<dbReference type="InterPro" id="IPR018247">
    <property type="entry name" value="EF_Hand_1_Ca_BS"/>
</dbReference>
<dbReference type="InterPro" id="IPR002048">
    <property type="entry name" value="EF_hand_dom"/>
</dbReference>
<dbReference type="Proteomes" id="UP001347796">
    <property type="component" value="Unassembled WGS sequence"/>
</dbReference>
<dbReference type="InterPro" id="IPR011992">
    <property type="entry name" value="EF-hand-dom_pair"/>
</dbReference>
<feature type="signal peptide" evidence="2">
    <location>
        <begin position="1"/>
        <end position="16"/>
    </location>
</feature>
<feature type="domain" description="EF-hand" evidence="3">
    <location>
        <begin position="34"/>
        <end position="69"/>
    </location>
</feature>
<dbReference type="EMBL" id="JAZGQO010000021">
    <property type="protein sequence ID" value="KAK6165376.1"/>
    <property type="molecule type" value="Genomic_DNA"/>
</dbReference>
<protein>
    <recommendedName>
        <fullName evidence="3">EF-hand domain-containing protein</fullName>
    </recommendedName>
</protein>
<dbReference type="SUPFAM" id="SSF47473">
    <property type="entry name" value="EF-hand"/>
    <property type="match status" value="1"/>
</dbReference>
<gene>
    <name evidence="4" type="ORF">SNE40_022314</name>
</gene>